<feature type="domain" description="GFO/IDH/MocA-like oxidoreductase" evidence="5">
    <location>
        <begin position="137"/>
        <end position="251"/>
    </location>
</feature>
<evidence type="ECO:0000313" key="7">
    <source>
        <dbReference type="Proteomes" id="UP000092741"/>
    </source>
</evidence>
<comment type="similarity">
    <text evidence="3">Belongs to the Gfo/Idh/MocA family.</text>
</comment>
<dbReference type="InterPro" id="IPR036291">
    <property type="entry name" value="NAD(P)-bd_dom_sf"/>
</dbReference>
<keyword evidence="2 3" id="KW-0520">NAD</keyword>
<dbReference type="Pfam" id="PF22725">
    <property type="entry name" value="GFO_IDH_MocA_C3"/>
    <property type="match status" value="1"/>
</dbReference>
<comment type="function">
    <text evidence="3">Involved in the oxidation of myo-inositol (MI) to 2-keto-myo-inositol (2KMI or 2-inosose).</text>
</comment>
<dbReference type="RefSeq" id="WP_020336444.1">
    <property type="nucleotide sequence ID" value="NZ_ATFJ01000044.1"/>
</dbReference>
<dbReference type="AlphaFoldDB" id="A0AAN0Y2D5"/>
<feature type="domain" description="Gfo/Idh/MocA-like oxidoreductase N-terminal" evidence="4">
    <location>
        <begin position="8"/>
        <end position="129"/>
    </location>
</feature>
<dbReference type="GeneID" id="70912092"/>
<dbReference type="InterPro" id="IPR023794">
    <property type="entry name" value="MI/DCI_dehydrogenase"/>
</dbReference>
<dbReference type="PANTHER" id="PTHR43593">
    <property type="match status" value="1"/>
</dbReference>
<dbReference type="GO" id="GO:0019310">
    <property type="term" value="P:inositol catabolic process"/>
    <property type="evidence" value="ECO:0007669"/>
    <property type="project" value="UniProtKB-UniRule"/>
</dbReference>
<evidence type="ECO:0000313" key="6">
    <source>
        <dbReference type="EMBL" id="ANQ12823.1"/>
    </source>
</evidence>
<dbReference type="GO" id="GO:0000166">
    <property type="term" value="F:nucleotide binding"/>
    <property type="evidence" value="ECO:0007669"/>
    <property type="project" value="InterPro"/>
</dbReference>
<evidence type="ECO:0000256" key="3">
    <source>
        <dbReference type="HAMAP-Rule" id="MF_01671"/>
    </source>
</evidence>
<dbReference type="InterPro" id="IPR000683">
    <property type="entry name" value="Gfo/Idh/MocA-like_OxRdtase_N"/>
</dbReference>
<dbReference type="KEGG" id="vna:PN96_04745"/>
<dbReference type="Proteomes" id="UP000092741">
    <property type="component" value="Chromosome 1"/>
</dbReference>
<keyword evidence="7" id="KW-1185">Reference proteome</keyword>
<dbReference type="HAMAP" id="MF_01671">
    <property type="entry name" value="IolG"/>
    <property type="match status" value="1"/>
</dbReference>
<dbReference type="SUPFAM" id="SSF55347">
    <property type="entry name" value="Glyceraldehyde-3-phosphate dehydrogenase-like, C-terminal domain"/>
    <property type="match status" value="1"/>
</dbReference>
<organism evidence="6 7">
    <name type="scientific">Vibrio natriegens NBRC 15636 = ATCC 14048 = DSM 759</name>
    <dbReference type="NCBI Taxonomy" id="1219067"/>
    <lineage>
        <taxon>Bacteria</taxon>
        <taxon>Pseudomonadati</taxon>
        <taxon>Pseudomonadota</taxon>
        <taxon>Gammaproteobacteria</taxon>
        <taxon>Vibrionales</taxon>
        <taxon>Vibrionaceae</taxon>
        <taxon>Vibrio</taxon>
    </lineage>
</organism>
<sequence length="340" mass="37870">MSLNITDLKVGVIGVGAIGKEHIKRVNYLTGAHVTAVFDVNNDQVRSWLTQENIEAEVFDNGVDLINSDMVDAIVVASWGPTHEEFVLAAIEAGKYVMCEKPLAVTEEGCRRIIDAEMACGKRLVQVGFMRRYDKSYRQLKSVLDQKIIGEPLTLNAWHHAPEAPGFSGDMAITDSFVHEADVLRWLLDEDYATAQVILPRKTQISSEPELQDPHIMILSTKSGVHISVQSFVFCQYGYDIQCQITGEKGVAALPDPATTVIRTNASLQQEIFVDWKDRFFDAFDVEFQEWIDGARAGQLTGPTSWDGYCVSVTIDACVKAKYSGGIEKIELPEKPEFYN</sequence>
<reference evidence="6 7" key="1">
    <citation type="submission" date="2016-07" db="EMBL/GenBank/DDBJ databases">
        <title>Developing Vibrio natriegens as a novel, fast-growing host for biotechnology.</title>
        <authorList>
            <person name="Weinstock M.T."/>
            <person name="Hesek E.D."/>
            <person name="Wilson C.M."/>
            <person name="Gibson D.G."/>
        </authorList>
    </citation>
    <scope>NUCLEOTIDE SEQUENCE [LARGE SCALE GENOMIC DNA]</scope>
    <source>
        <strain evidence="6 7">ATCC 14048</strain>
    </source>
</reference>
<evidence type="ECO:0000259" key="4">
    <source>
        <dbReference type="Pfam" id="PF01408"/>
    </source>
</evidence>
<dbReference type="EC" id="1.1.1.18" evidence="3"/>
<gene>
    <name evidence="3" type="primary">iolG</name>
    <name evidence="6" type="ORF">BA890_08585</name>
</gene>
<dbReference type="EMBL" id="CP016345">
    <property type="protein sequence ID" value="ANQ12823.1"/>
    <property type="molecule type" value="Genomic_DNA"/>
</dbReference>
<dbReference type="PANTHER" id="PTHR43593:SF1">
    <property type="entry name" value="INOSITOL 2-DEHYDROGENASE"/>
    <property type="match status" value="1"/>
</dbReference>
<evidence type="ECO:0000256" key="2">
    <source>
        <dbReference type="ARBA" id="ARBA00023027"/>
    </source>
</evidence>
<accession>A0AAN0Y2D5</accession>
<name>A0AAN0Y2D5_VIBNA</name>
<keyword evidence="1 3" id="KW-0560">Oxidoreductase</keyword>
<proteinExistence type="inferred from homology"/>
<protein>
    <recommendedName>
        <fullName evidence="3">Inositol 2-dehydrogenase</fullName>
        <ecNumber evidence="3">1.1.1.18</ecNumber>
    </recommendedName>
    <alternativeName>
        <fullName evidence="3">Myo-inositol 2-dehydrogenase</fullName>
        <shortName evidence="3">MI 2-dehydrogenase</shortName>
    </alternativeName>
</protein>
<evidence type="ECO:0000259" key="5">
    <source>
        <dbReference type="Pfam" id="PF22725"/>
    </source>
</evidence>
<evidence type="ECO:0000256" key="1">
    <source>
        <dbReference type="ARBA" id="ARBA00023002"/>
    </source>
</evidence>
<comment type="catalytic activity">
    <reaction evidence="3">
        <text>myo-inositol + NAD(+) = scyllo-inosose + NADH + H(+)</text>
        <dbReference type="Rhea" id="RHEA:16949"/>
        <dbReference type="ChEBI" id="CHEBI:15378"/>
        <dbReference type="ChEBI" id="CHEBI:17268"/>
        <dbReference type="ChEBI" id="CHEBI:17811"/>
        <dbReference type="ChEBI" id="CHEBI:57540"/>
        <dbReference type="ChEBI" id="CHEBI:57945"/>
        <dbReference type="EC" id="1.1.1.18"/>
    </reaction>
</comment>
<dbReference type="InterPro" id="IPR055170">
    <property type="entry name" value="GFO_IDH_MocA-like_dom"/>
</dbReference>
<dbReference type="GO" id="GO:0050112">
    <property type="term" value="F:inositol 2-dehydrogenase (NAD+) activity"/>
    <property type="evidence" value="ECO:0007669"/>
    <property type="project" value="UniProtKB-UniRule"/>
</dbReference>
<comment type="subunit">
    <text evidence="3">Homotetramer.</text>
</comment>
<dbReference type="Gene3D" id="3.40.50.720">
    <property type="entry name" value="NAD(P)-binding Rossmann-like Domain"/>
    <property type="match status" value="1"/>
</dbReference>
<dbReference type="Pfam" id="PF01408">
    <property type="entry name" value="GFO_IDH_MocA"/>
    <property type="match status" value="1"/>
</dbReference>
<dbReference type="SUPFAM" id="SSF51735">
    <property type="entry name" value="NAD(P)-binding Rossmann-fold domains"/>
    <property type="match status" value="1"/>
</dbReference>
<dbReference type="InterPro" id="IPR050424">
    <property type="entry name" value="Gfo-Idh-MocA_inositol_DH"/>
</dbReference>
<dbReference type="Gene3D" id="3.30.360.10">
    <property type="entry name" value="Dihydrodipicolinate Reductase, domain 2"/>
    <property type="match status" value="1"/>
</dbReference>